<comment type="caution">
    <text evidence="3">The sequence shown here is derived from an EMBL/GenBank/DDBJ whole genome shotgun (WGS) entry which is preliminary data.</text>
</comment>
<organism evidence="3 4">
    <name type="scientific">Chitinophaga silvisoli</name>
    <dbReference type="NCBI Taxonomy" id="2291814"/>
    <lineage>
        <taxon>Bacteria</taxon>
        <taxon>Pseudomonadati</taxon>
        <taxon>Bacteroidota</taxon>
        <taxon>Chitinophagia</taxon>
        <taxon>Chitinophagales</taxon>
        <taxon>Chitinophagaceae</taxon>
        <taxon>Chitinophaga</taxon>
    </lineage>
</organism>
<keyword evidence="1" id="KW-1133">Transmembrane helix</keyword>
<proteinExistence type="predicted"/>
<dbReference type="EMBL" id="QTJV01000001">
    <property type="protein sequence ID" value="RFM36812.1"/>
    <property type="molecule type" value="Genomic_DNA"/>
</dbReference>
<gene>
    <name evidence="3" type="ORF">DXN04_04750</name>
</gene>
<evidence type="ECO:0000256" key="1">
    <source>
        <dbReference type="SAM" id="Phobius"/>
    </source>
</evidence>
<evidence type="ECO:0000313" key="3">
    <source>
        <dbReference type="EMBL" id="RFM36812.1"/>
    </source>
</evidence>
<keyword evidence="4" id="KW-1185">Reference proteome</keyword>
<keyword evidence="1" id="KW-0472">Membrane</keyword>
<protein>
    <submittedName>
        <fullName evidence="3">YcxB family protein</fullName>
    </submittedName>
</protein>
<name>A0A3E1P9F5_9BACT</name>
<dbReference type="Proteomes" id="UP000261174">
    <property type="component" value="Unassembled WGS sequence"/>
</dbReference>
<feature type="transmembrane region" description="Helical" evidence="1">
    <location>
        <begin position="31"/>
        <end position="52"/>
    </location>
</feature>
<sequence length="166" mass="18867">MKSLLSISFKITPLEYARFLITSYYRKPMTIILATAGLYSLTMPALVAYGIIDYYNKGLYFSLPYAVVLLFYPLIMTGLIILTRMRNAFLKQELLYEFDDAGVHIQGEDFKSDLAWSHIREVKEIAGFLVLKSSTREGYLVKKDVLGADEITYIKNKIAAAKGAKR</sequence>
<evidence type="ECO:0000313" key="4">
    <source>
        <dbReference type="Proteomes" id="UP000261174"/>
    </source>
</evidence>
<feature type="domain" description="YcxB-like C-terminal" evidence="2">
    <location>
        <begin position="98"/>
        <end position="153"/>
    </location>
</feature>
<dbReference type="Pfam" id="PF14317">
    <property type="entry name" value="YcxB"/>
    <property type="match status" value="1"/>
</dbReference>
<keyword evidence="1" id="KW-0812">Transmembrane</keyword>
<dbReference type="AlphaFoldDB" id="A0A3E1P9F5"/>
<dbReference type="RefSeq" id="WP_116852131.1">
    <property type="nucleotide sequence ID" value="NZ_QTJV01000001.1"/>
</dbReference>
<dbReference type="OrthoDB" id="794779at2"/>
<dbReference type="InterPro" id="IPR025588">
    <property type="entry name" value="YcxB-like_C"/>
</dbReference>
<accession>A0A3E1P9F5</accession>
<evidence type="ECO:0000259" key="2">
    <source>
        <dbReference type="Pfam" id="PF14317"/>
    </source>
</evidence>
<reference evidence="3 4" key="1">
    <citation type="submission" date="2018-08" db="EMBL/GenBank/DDBJ databases">
        <title>Chitinophaga sp. K20C18050901, a novel bacterium isolated from forest soil.</title>
        <authorList>
            <person name="Wang C."/>
        </authorList>
    </citation>
    <scope>NUCLEOTIDE SEQUENCE [LARGE SCALE GENOMIC DNA]</scope>
    <source>
        <strain evidence="3 4">K20C18050901</strain>
    </source>
</reference>
<feature type="transmembrane region" description="Helical" evidence="1">
    <location>
        <begin position="58"/>
        <end position="82"/>
    </location>
</feature>